<evidence type="ECO:0000256" key="6">
    <source>
        <dbReference type="ARBA" id="ARBA00023136"/>
    </source>
</evidence>
<feature type="transmembrane region" description="Helical" evidence="7">
    <location>
        <begin position="56"/>
        <end position="76"/>
    </location>
</feature>
<organism evidence="9 10">
    <name type="scientific">Kribbella amoyensis</name>
    <dbReference type="NCBI Taxonomy" id="996641"/>
    <lineage>
        <taxon>Bacteria</taxon>
        <taxon>Bacillati</taxon>
        <taxon>Actinomycetota</taxon>
        <taxon>Actinomycetes</taxon>
        <taxon>Propionibacteriales</taxon>
        <taxon>Kribbellaceae</taxon>
        <taxon>Kribbella</taxon>
    </lineage>
</organism>
<keyword evidence="4 7" id="KW-0812">Transmembrane</keyword>
<evidence type="ECO:0000313" key="10">
    <source>
        <dbReference type="Proteomes" id="UP000318380"/>
    </source>
</evidence>
<feature type="transmembrane region" description="Helical" evidence="7">
    <location>
        <begin position="447"/>
        <end position="466"/>
    </location>
</feature>
<feature type="transmembrane region" description="Helical" evidence="7">
    <location>
        <begin position="341"/>
        <end position="360"/>
    </location>
</feature>
<evidence type="ECO:0000256" key="3">
    <source>
        <dbReference type="ARBA" id="ARBA00022475"/>
    </source>
</evidence>
<feature type="transmembrane region" description="Helical" evidence="7">
    <location>
        <begin position="88"/>
        <end position="107"/>
    </location>
</feature>
<dbReference type="EMBL" id="VIVK01000001">
    <property type="protein sequence ID" value="TWD81248.1"/>
    <property type="molecule type" value="Genomic_DNA"/>
</dbReference>
<dbReference type="PRINTS" id="PR01036">
    <property type="entry name" value="TCRTETB"/>
</dbReference>
<evidence type="ECO:0000256" key="4">
    <source>
        <dbReference type="ARBA" id="ARBA00022692"/>
    </source>
</evidence>
<dbReference type="SUPFAM" id="SSF103473">
    <property type="entry name" value="MFS general substrate transporter"/>
    <property type="match status" value="1"/>
</dbReference>
<comment type="caution">
    <text evidence="9">The sequence shown here is derived from an EMBL/GenBank/DDBJ whole genome shotgun (WGS) entry which is preliminary data.</text>
</comment>
<dbReference type="Proteomes" id="UP000318380">
    <property type="component" value="Unassembled WGS sequence"/>
</dbReference>
<evidence type="ECO:0000256" key="2">
    <source>
        <dbReference type="ARBA" id="ARBA00022448"/>
    </source>
</evidence>
<feature type="transmembrane region" description="Helical" evidence="7">
    <location>
        <begin position="146"/>
        <end position="168"/>
    </location>
</feature>
<feature type="transmembrane region" description="Helical" evidence="7">
    <location>
        <begin position="113"/>
        <end position="134"/>
    </location>
</feature>
<evidence type="ECO:0000256" key="1">
    <source>
        <dbReference type="ARBA" id="ARBA00004651"/>
    </source>
</evidence>
<comment type="subcellular location">
    <subcellularLocation>
        <location evidence="1">Cell membrane</location>
        <topology evidence="1">Multi-pass membrane protein</topology>
    </subcellularLocation>
</comment>
<dbReference type="InterPro" id="IPR011701">
    <property type="entry name" value="MFS"/>
</dbReference>
<gene>
    <name evidence="9" type="ORF">FB561_2359</name>
</gene>
<dbReference type="PANTHER" id="PTHR42718">
    <property type="entry name" value="MAJOR FACILITATOR SUPERFAMILY MULTIDRUG TRANSPORTER MFSC"/>
    <property type="match status" value="1"/>
</dbReference>
<protein>
    <submittedName>
        <fullName evidence="9">EmrB/QacA subfamily drug resistance transporter</fullName>
    </submittedName>
</protein>
<accession>A0A561BQT4</accession>
<evidence type="ECO:0000313" key="9">
    <source>
        <dbReference type="EMBL" id="TWD81248.1"/>
    </source>
</evidence>
<dbReference type="Gene3D" id="1.20.1250.20">
    <property type="entry name" value="MFS general substrate transporter like domains"/>
    <property type="match status" value="1"/>
</dbReference>
<dbReference type="InterPro" id="IPR020846">
    <property type="entry name" value="MFS_dom"/>
</dbReference>
<dbReference type="InterPro" id="IPR036259">
    <property type="entry name" value="MFS_trans_sf"/>
</dbReference>
<dbReference type="NCBIfam" id="TIGR00711">
    <property type="entry name" value="efflux_EmrB"/>
    <property type="match status" value="1"/>
</dbReference>
<keyword evidence="3" id="KW-1003">Cell membrane</keyword>
<keyword evidence="6 7" id="KW-0472">Membrane</keyword>
<dbReference type="Gene3D" id="1.20.1720.10">
    <property type="entry name" value="Multidrug resistance protein D"/>
    <property type="match status" value="1"/>
</dbReference>
<dbReference type="OrthoDB" id="7375466at2"/>
<dbReference type="Pfam" id="PF07690">
    <property type="entry name" value="MFS_1"/>
    <property type="match status" value="1"/>
</dbReference>
<feature type="domain" description="Major facilitator superfamily (MFS) profile" evidence="8">
    <location>
        <begin position="22"/>
        <end position="470"/>
    </location>
</feature>
<feature type="transmembrane region" description="Helical" evidence="7">
    <location>
        <begin position="174"/>
        <end position="196"/>
    </location>
</feature>
<evidence type="ECO:0000256" key="5">
    <source>
        <dbReference type="ARBA" id="ARBA00022989"/>
    </source>
</evidence>
<evidence type="ECO:0000256" key="7">
    <source>
        <dbReference type="SAM" id="Phobius"/>
    </source>
</evidence>
<dbReference type="InterPro" id="IPR004638">
    <property type="entry name" value="EmrB-like"/>
</dbReference>
<keyword evidence="10" id="KW-1185">Reference proteome</keyword>
<proteinExistence type="predicted"/>
<dbReference type="PANTHER" id="PTHR42718:SF42">
    <property type="entry name" value="EXPORT PROTEIN"/>
    <property type="match status" value="1"/>
</dbReference>
<feature type="transmembrane region" description="Helical" evidence="7">
    <location>
        <begin position="309"/>
        <end position="329"/>
    </location>
</feature>
<dbReference type="PROSITE" id="PS50850">
    <property type="entry name" value="MFS"/>
    <property type="match status" value="1"/>
</dbReference>
<dbReference type="AlphaFoldDB" id="A0A561BQT4"/>
<dbReference type="GO" id="GO:0022857">
    <property type="term" value="F:transmembrane transporter activity"/>
    <property type="evidence" value="ECO:0007669"/>
    <property type="project" value="InterPro"/>
</dbReference>
<dbReference type="CDD" id="cd17321">
    <property type="entry name" value="MFS_MMR_MDR_like"/>
    <property type="match status" value="1"/>
</dbReference>
<feature type="transmembrane region" description="Helical" evidence="7">
    <location>
        <begin position="278"/>
        <end position="303"/>
    </location>
</feature>
<keyword evidence="5 7" id="KW-1133">Transmembrane helix</keyword>
<feature type="transmembrane region" description="Helical" evidence="7">
    <location>
        <begin position="21"/>
        <end position="44"/>
    </location>
</feature>
<dbReference type="GO" id="GO:0005886">
    <property type="term" value="C:plasma membrane"/>
    <property type="evidence" value="ECO:0007669"/>
    <property type="project" value="UniProtKB-SubCell"/>
</dbReference>
<name>A0A561BQT4_9ACTN</name>
<feature type="transmembrane region" description="Helical" evidence="7">
    <location>
        <begin position="366"/>
        <end position="389"/>
    </location>
</feature>
<sequence length="504" mass="51825">MVDAQPEDAGRISFGTARARWVLAATALGSGMAFLDGTVVNVALPAMGEDLDADVAGLQWIVNGYMLMLASLILLSGSLGDRFGRRRIFVIGVVWFTVASVICAAAPTLEVMIAGRILQGVGGALLTPGSLAILQTTFAHSDRSKAVGAWSGLTSVAAAVGPFVGGWLVDSGSWRWIFLLNVPIALATVLITLRHVPETRDETMAPKLDITGAVLATVGLGGLTYGLISAGENGFGDPVVIGALLIGVAALVVFVEVERRSSHPMLPPGIFANLRFTGANLVTVVVYGGLGTATFLLVVYLQTVLGYDALTAGASLLPMTLLMLTFSGYTGSLAEKIGPRIPMTAGPLLMGGGFLLMMRIQPGSSYLGAVLPAVVVLGLGLVLTVAPLTATVLSSVEDHHAGIASGVNNAVARSAQLMAVAAIPLAAGITGDVYRDPVAFSNSFDKALMISAVLTVAGAVIAWVTLASGRPRREEPAAALVAARRHCSLEAPPLSNCPGVTAPR</sequence>
<dbReference type="RefSeq" id="WP_145805942.1">
    <property type="nucleotide sequence ID" value="NZ_VIVK01000001.1"/>
</dbReference>
<feature type="transmembrane region" description="Helical" evidence="7">
    <location>
        <begin position="208"/>
        <end position="228"/>
    </location>
</feature>
<keyword evidence="2" id="KW-0813">Transport</keyword>
<evidence type="ECO:0000259" key="8">
    <source>
        <dbReference type="PROSITE" id="PS50850"/>
    </source>
</evidence>
<reference evidence="9 10" key="1">
    <citation type="submission" date="2019-06" db="EMBL/GenBank/DDBJ databases">
        <title>Sequencing the genomes of 1000 actinobacteria strains.</title>
        <authorList>
            <person name="Klenk H.-P."/>
        </authorList>
    </citation>
    <scope>NUCLEOTIDE SEQUENCE [LARGE SCALE GENOMIC DNA]</scope>
    <source>
        <strain evidence="9 10">DSM 24683</strain>
    </source>
</reference>
<feature type="transmembrane region" description="Helical" evidence="7">
    <location>
        <begin position="240"/>
        <end position="257"/>
    </location>
</feature>